<comment type="similarity">
    <text evidence="2">Belongs to the dickkopf family.</text>
</comment>
<evidence type="ECO:0000259" key="11">
    <source>
        <dbReference type="Pfam" id="PF21481"/>
    </source>
</evidence>
<dbReference type="Pfam" id="PF21479">
    <property type="entry name" value="DIKK1-2-4_C-subdom2"/>
    <property type="match status" value="1"/>
</dbReference>
<name>A0ABM0IJ56_ECHTE</name>
<dbReference type="GeneID" id="101643586"/>
<dbReference type="InterPro" id="IPR048500">
    <property type="entry name" value="DIKK1/2/4_C-subdom1"/>
</dbReference>
<feature type="signal peptide" evidence="8">
    <location>
        <begin position="1"/>
        <end position="31"/>
    </location>
</feature>
<feature type="domain" description="Dickkopf N-terminal cysteine-rich" evidence="9">
    <location>
        <begin position="84"/>
        <end position="139"/>
    </location>
</feature>
<dbReference type="PANTHER" id="PTHR12113">
    <property type="entry name" value="DICKKOPF3-LIKE 3"/>
    <property type="match status" value="1"/>
</dbReference>
<dbReference type="Pfam" id="PF04706">
    <property type="entry name" value="Dickkopf_N"/>
    <property type="match status" value="1"/>
</dbReference>
<evidence type="ECO:0000313" key="13">
    <source>
        <dbReference type="RefSeq" id="XP_004701150.1"/>
    </source>
</evidence>
<gene>
    <name evidence="13" type="primary">DKK1</name>
</gene>
<evidence type="ECO:0000256" key="7">
    <source>
        <dbReference type="ARBA" id="ARBA00023157"/>
    </source>
</evidence>
<dbReference type="RefSeq" id="XP_004701150.1">
    <property type="nucleotide sequence ID" value="XM_004701093.2"/>
</dbReference>
<dbReference type="CDD" id="cd23026">
    <property type="entry name" value="Dkk1_N_Cys1"/>
    <property type="match status" value="1"/>
</dbReference>
<organism evidence="12 13">
    <name type="scientific">Echinops telfairi</name>
    <name type="common">Lesser hedgehog tenrec</name>
    <dbReference type="NCBI Taxonomy" id="9371"/>
    <lineage>
        <taxon>Eukaryota</taxon>
        <taxon>Metazoa</taxon>
        <taxon>Chordata</taxon>
        <taxon>Craniata</taxon>
        <taxon>Vertebrata</taxon>
        <taxon>Euteleostomi</taxon>
        <taxon>Mammalia</taxon>
        <taxon>Eutheria</taxon>
        <taxon>Afrotheria</taxon>
        <taxon>Tenrecidae</taxon>
        <taxon>Tenrecinae</taxon>
        <taxon>Echinops</taxon>
    </lineage>
</organism>
<dbReference type="Gene3D" id="2.10.80.10">
    <property type="entry name" value="Lipase, subunit A"/>
    <property type="match status" value="1"/>
</dbReference>
<sequence length="267" mass="28849">MAAPGAVAAARLWVALVAAALCGHPLRGVSASLNLVLNSNAIKNLPPSLGGAAGHPGSSVSVAPGILYEGANKYQSVDNYQPYRCAEDEECGSDEFCASPARGAGAGAQICLACRKRRKRCLRHAMCCAGNFCRNGMCMPSDHNHFSLGEIEETVIESFGNDHSPLDGNSRRTTQSAQMYHTKGQEGSVCLRSSDCDTGLCCARHFWSKICKPVLKEGQVCTKHRRKGSHGLEIFQRCFCGEGLSCRMQKEHHQANNSSRLHTCQRH</sequence>
<evidence type="ECO:0000259" key="10">
    <source>
        <dbReference type="Pfam" id="PF21479"/>
    </source>
</evidence>
<evidence type="ECO:0000256" key="4">
    <source>
        <dbReference type="ARBA" id="ARBA00022525"/>
    </source>
</evidence>
<dbReference type="InterPro" id="IPR048499">
    <property type="entry name" value="DIKK1/2/4_C-subdom2"/>
</dbReference>
<dbReference type="CDD" id="cd23272">
    <property type="entry name" value="Dkk1_Cys2"/>
    <property type="match status" value="1"/>
</dbReference>
<evidence type="ECO:0000259" key="9">
    <source>
        <dbReference type="Pfam" id="PF04706"/>
    </source>
</evidence>
<evidence type="ECO:0000256" key="5">
    <source>
        <dbReference type="ARBA" id="ARBA00022687"/>
    </source>
</evidence>
<evidence type="ECO:0000256" key="3">
    <source>
        <dbReference type="ARBA" id="ARBA00022473"/>
    </source>
</evidence>
<evidence type="ECO:0000256" key="2">
    <source>
        <dbReference type="ARBA" id="ARBA00010842"/>
    </source>
</evidence>
<protein>
    <submittedName>
        <fullName evidence="13">Dickkopf-related protein 1</fullName>
    </submittedName>
</protein>
<dbReference type="Pfam" id="PF21481">
    <property type="entry name" value="DIKK1-2-4_C-subdom1"/>
    <property type="match status" value="1"/>
</dbReference>
<dbReference type="PANTHER" id="PTHR12113:SF11">
    <property type="entry name" value="DICKKOPF-RELATED PROTEIN 1"/>
    <property type="match status" value="1"/>
</dbReference>
<dbReference type="InterPro" id="IPR047304">
    <property type="entry name" value="Dkk1_Cys2"/>
</dbReference>
<reference evidence="13" key="1">
    <citation type="submission" date="2025-08" db="UniProtKB">
        <authorList>
            <consortium name="RefSeq"/>
        </authorList>
    </citation>
    <scope>IDENTIFICATION</scope>
</reference>
<evidence type="ECO:0000256" key="8">
    <source>
        <dbReference type="SAM" id="SignalP"/>
    </source>
</evidence>
<feature type="domain" description="Dickkopf-related protein 1/2/4 C-terminal subdomain 1" evidence="11">
    <location>
        <begin position="186"/>
        <end position="215"/>
    </location>
</feature>
<keyword evidence="4" id="KW-0964">Secreted</keyword>
<keyword evidence="7" id="KW-1015">Disulfide bond</keyword>
<feature type="domain" description="Dickkopf-related protein 1/2/4 C-terminal subdomain 2" evidence="10">
    <location>
        <begin position="218"/>
        <end position="267"/>
    </location>
</feature>
<keyword evidence="12" id="KW-1185">Reference proteome</keyword>
<dbReference type="InterPro" id="IPR006796">
    <property type="entry name" value="Dickkopf_N"/>
</dbReference>
<comment type="subcellular location">
    <subcellularLocation>
        <location evidence="1">Secreted</location>
    </subcellularLocation>
</comment>
<evidence type="ECO:0000313" key="12">
    <source>
        <dbReference type="Proteomes" id="UP000694863"/>
    </source>
</evidence>
<evidence type="ECO:0000256" key="1">
    <source>
        <dbReference type="ARBA" id="ARBA00004613"/>
    </source>
</evidence>
<dbReference type="InterPro" id="IPR047305">
    <property type="entry name" value="Dkk1_N"/>
</dbReference>
<keyword evidence="3" id="KW-0217">Developmental protein</keyword>
<dbReference type="InterPro" id="IPR039863">
    <property type="entry name" value="DKK1-4"/>
</dbReference>
<dbReference type="Proteomes" id="UP000694863">
    <property type="component" value="Unplaced"/>
</dbReference>
<proteinExistence type="inferred from homology"/>
<keyword evidence="5" id="KW-0879">Wnt signaling pathway</keyword>
<feature type="chain" id="PRO_5045074193" evidence="8">
    <location>
        <begin position="32"/>
        <end position="267"/>
    </location>
</feature>
<accession>A0ABM0IJ56</accession>
<evidence type="ECO:0000256" key="6">
    <source>
        <dbReference type="ARBA" id="ARBA00022729"/>
    </source>
</evidence>
<keyword evidence="6 8" id="KW-0732">Signal</keyword>